<dbReference type="GeneID" id="87953593"/>
<organism evidence="1 2">
    <name type="scientific">Kwoniella shivajii</name>
    <dbReference type="NCBI Taxonomy" id="564305"/>
    <lineage>
        <taxon>Eukaryota</taxon>
        <taxon>Fungi</taxon>
        <taxon>Dikarya</taxon>
        <taxon>Basidiomycota</taxon>
        <taxon>Agaricomycotina</taxon>
        <taxon>Tremellomycetes</taxon>
        <taxon>Tremellales</taxon>
        <taxon>Cryptococcaceae</taxon>
        <taxon>Kwoniella</taxon>
    </lineage>
</organism>
<name>A0ABZ1CSC2_9TREE</name>
<proteinExistence type="predicted"/>
<gene>
    <name evidence="1" type="ORF">IL334_001462</name>
</gene>
<dbReference type="Proteomes" id="UP001329825">
    <property type="component" value="Chromosome 2"/>
</dbReference>
<protein>
    <submittedName>
        <fullName evidence="1">Uncharacterized protein</fullName>
    </submittedName>
</protein>
<reference evidence="1 2" key="1">
    <citation type="submission" date="2024-01" db="EMBL/GenBank/DDBJ databases">
        <title>Comparative genomics of Cryptococcus and Kwoniella reveals pathogenesis evolution and contrasting modes of karyotype evolution via chromosome fusion or intercentromeric recombination.</title>
        <authorList>
            <person name="Coelho M.A."/>
            <person name="David-Palma M."/>
            <person name="Shea T."/>
            <person name="Bowers K."/>
            <person name="McGinley-Smith S."/>
            <person name="Mohammad A.W."/>
            <person name="Gnirke A."/>
            <person name="Yurkov A.M."/>
            <person name="Nowrousian M."/>
            <person name="Sun S."/>
            <person name="Cuomo C.A."/>
            <person name="Heitman J."/>
        </authorList>
    </citation>
    <scope>NUCLEOTIDE SEQUENCE [LARGE SCALE GENOMIC DNA]</scope>
    <source>
        <strain evidence="1">CBS 11374</strain>
    </source>
</reference>
<dbReference type="EMBL" id="CP141882">
    <property type="protein sequence ID" value="WRT64530.1"/>
    <property type="molecule type" value="Genomic_DNA"/>
</dbReference>
<keyword evidence="2" id="KW-1185">Reference proteome</keyword>
<sequence length="230" mass="26809">MSTIIDRSPKFTQDGQRILLCFQRDHTTLEKILATVTSPLFIWRFIRTMFLANDSAEFDEAPDPTVIVPTGSVVYDKLLDEMPIEALEKRRQEGLARKQALKENEAKWKMVSTKTRSERLKGIDQKPKFTRDGERIILLQQRRMTRLERIATGLTIPLMFCYSLLNLRKLQSRSNYDAKDMNKSWKNTMRYLDDPTFIIPTGPSYYNDGELVDWDEVETGDEEQCDVDSI</sequence>
<evidence type="ECO:0000313" key="1">
    <source>
        <dbReference type="EMBL" id="WRT64530.1"/>
    </source>
</evidence>
<evidence type="ECO:0000313" key="2">
    <source>
        <dbReference type="Proteomes" id="UP001329825"/>
    </source>
</evidence>
<dbReference type="RefSeq" id="XP_062789270.1">
    <property type="nucleotide sequence ID" value="XM_062933219.1"/>
</dbReference>
<accession>A0ABZ1CSC2</accession>